<evidence type="ECO:0000256" key="6">
    <source>
        <dbReference type="ARBA" id="ARBA00022777"/>
    </source>
</evidence>
<evidence type="ECO:0000256" key="8">
    <source>
        <dbReference type="ARBA" id="ARBA00022842"/>
    </source>
</evidence>
<feature type="domain" description="GHMP kinase C-terminal" evidence="14">
    <location>
        <begin position="299"/>
        <end position="379"/>
    </location>
</feature>
<comment type="similarity">
    <text evidence="1 11">Belongs to the GHMP kinase family. GalK subfamily.</text>
</comment>
<keyword evidence="8 11" id="KW-0460">Magnesium</keyword>
<dbReference type="KEGG" id="lpav:PLANPX_4365"/>
<dbReference type="NCBIfam" id="TIGR00131">
    <property type="entry name" value="gal_kin"/>
    <property type="match status" value="1"/>
</dbReference>
<dbReference type="AlphaFoldDB" id="A0A5K7XKF3"/>
<evidence type="ECO:0000256" key="7">
    <source>
        <dbReference type="ARBA" id="ARBA00022840"/>
    </source>
</evidence>
<keyword evidence="5 11" id="KW-0547">Nucleotide-binding</keyword>
<dbReference type="Gene3D" id="3.30.70.890">
    <property type="entry name" value="GHMP kinase, C-terminal domain"/>
    <property type="match status" value="1"/>
</dbReference>
<dbReference type="Gene3D" id="3.30.230.10">
    <property type="match status" value="1"/>
</dbReference>
<feature type="domain" description="Galactokinase N-terminal" evidence="15">
    <location>
        <begin position="28"/>
        <end position="75"/>
    </location>
</feature>
<dbReference type="PRINTS" id="PR00959">
    <property type="entry name" value="MEVGALKINASE"/>
</dbReference>
<evidence type="ECO:0000313" key="17">
    <source>
        <dbReference type="Proteomes" id="UP000326837"/>
    </source>
</evidence>
<dbReference type="FunFam" id="3.30.230.10:FF:000017">
    <property type="entry name" value="Galactokinase"/>
    <property type="match status" value="1"/>
</dbReference>
<dbReference type="InterPro" id="IPR006206">
    <property type="entry name" value="Mevalonate/galactokinase"/>
</dbReference>
<evidence type="ECO:0000256" key="3">
    <source>
        <dbReference type="ARBA" id="ARBA00022679"/>
    </source>
</evidence>
<evidence type="ECO:0000256" key="10">
    <source>
        <dbReference type="ARBA" id="ARBA00023277"/>
    </source>
</evidence>
<dbReference type="InterPro" id="IPR036554">
    <property type="entry name" value="GHMP_kinase_C_sf"/>
</dbReference>
<dbReference type="InterPro" id="IPR022963">
    <property type="entry name" value="Galactokinase_bac"/>
</dbReference>
<evidence type="ECO:0000256" key="1">
    <source>
        <dbReference type="ARBA" id="ARBA00006566"/>
    </source>
</evidence>
<evidence type="ECO:0000256" key="2">
    <source>
        <dbReference type="ARBA" id="ARBA00022490"/>
    </source>
</evidence>
<evidence type="ECO:0000256" key="4">
    <source>
        <dbReference type="ARBA" id="ARBA00022723"/>
    </source>
</evidence>
<dbReference type="RefSeq" id="WP_152100266.1">
    <property type="nucleotide sequence ID" value="NZ_AP021861.1"/>
</dbReference>
<dbReference type="PIRSF" id="PIRSF000530">
    <property type="entry name" value="Galactokinase"/>
    <property type="match status" value="1"/>
</dbReference>
<feature type="binding site" evidence="11">
    <location>
        <position position="243"/>
    </location>
    <ligand>
        <name>substrate</name>
    </ligand>
</feature>
<keyword evidence="2 11" id="KW-0963">Cytoplasm</keyword>
<gene>
    <name evidence="11" type="primary">galK</name>
    <name evidence="16" type="ORF">PLANPX_4365</name>
</gene>
<dbReference type="InterPro" id="IPR014721">
    <property type="entry name" value="Ribsml_uS5_D2-typ_fold_subgr"/>
</dbReference>
<feature type="binding site" evidence="11">
    <location>
        <begin position="52"/>
        <end position="55"/>
    </location>
    <ligand>
        <name>substrate</name>
    </ligand>
</feature>
<dbReference type="GO" id="GO:0000287">
    <property type="term" value="F:magnesium ion binding"/>
    <property type="evidence" value="ECO:0007669"/>
    <property type="project" value="UniProtKB-UniRule"/>
</dbReference>
<dbReference type="GO" id="GO:0004335">
    <property type="term" value="F:galactokinase activity"/>
    <property type="evidence" value="ECO:0007669"/>
    <property type="project" value="UniProtKB-UniRule"/>
</dbReference>
<feature type="site" description="Transition state stabilizer" evidence="11">
    <location>
        <position position="46"/>
    </location>
</feature>
<dbReference type="PROSITE" id="PS00106">
    <property type="entry name" value="GALACTOKINASE"/>
    <property type="match status" value="1"/>
</dbReference>
<evidence type="ECO:0000259" key="15">
    <source>
        <dbReference type="Pfam" id="PF10509"/>
    </source>
</evidence>
<protein>
    <recommendedName>
        <fullName evidence="11 12">Galactokinase</fullName>
        <ecNumber evidence="11 12">2.7.1.6</ecNumber>
    </recommendedName>
    <alternativeName>
        <fullName evidence="11">Galactose kinase</fullName>
    </alternativeName>
</protein>
<dbReference type="InterPro" id="IPR006204">
    <property type="entry name" value="GHMP_kinase_N_dom"/>
</dbReference>
<keyword evidence="6 11" id="KW-0418">Kinase</keyword>
<evidence type="ECO:0000256" key="9">
    <source>
        <dbReference type="ARBA" id="ARBA00023144"/>
    </source>
</evidence>
<dbReference type="PROSITE" id="PS00627">
    <property type="entry name" value="GHMP_KINASES_ATP"/>
    <property type="match status" value="1"/>
</dbReference>
<accession>A0A5K7XKF3</accession>
<proteinExistence type="inferred from homology"/>
<evidence type="ECO:0000259" key="13">
    <source>
        <dbReference type="Pfam" id="PF00288"/>
    </source>
</evidence>
<dbReference type="InterPro" id="IPR019539">
    <property type="entry name" value="GalKase_N"/>
</dbReference>
<dbReference type="InterPro" id="IPR006203">
    <property type="entry name" value="GHMP_knse_ATP-bd_CS"/>
</dbReference>
<dbReference type="EC" id="2.7.1.6" evidence="11 12"/>
<evidence type="ECO:0000313" key="16">
    <source>
        <dbReference type="EMBL" id="BBO34753.1"/>
    </source>
</evidence>
<comment type="function">
    <text evidence="11">Catalyzes the transfer of the gamma-phosphate of ATP to D-galactose to form alpha-D-galactose-1-phosphate (Gal-1-P).</text>
</comment>
<keyword evidence="9 11" id="KW-0299">Galactose metabolism</keyword>
<dbReference type="Pfam" id="PF10509">
    <property type="entry name" value="GalKase_gal_bdg"/>
    <property type="match status" value="1"/>
</dbReference>
<dbReference type="GO" id="GO:0005524">
    <property type="term" value="F:ATP binding"/>
    <property type="evidence" value="ECO:0007669"/>
    <property type="project" value="UniProtKB-UniRule"/>
</dbReference>
<sequence>MSSSSAPTHQDEFQSPSLPDQVAAAKGRYTEVFGNPPHWVVAAPGRVNLIGEHTDYNAGFVFPLAIERYTVIAAGRPLKTAASDAVRVHSTLFDETAEFSLSNLEPKRRDWTSYLRGAFAGCIERGLHPGTLDLVVDSKVPQGGGLSSSAALEVATATLVEAVTGRTLDPVDKSRLAQKAEHEYAGMPCGIMDQFSSALGAAGKLLLIDCRTETAELIPLDDPGVAVLVINSNVKHELTGSEYPERRAQCEQSAKLLGAATLRDVSSEQLEANRAKLDPLLYRRAHHVVGEIERTTRAAAALQAGDWPLVGELMYASHASLRDDFEVSCPELDVLVEAAQQIGAEGGVIGARMTGGGFGGCIVALVRAGREREIADRIGAIYLERTGLTATPFVTKPARGAHIVEG</sequence>
<keyword evidence="10 11" id="KW-0119">Carbohydrate metabolism</keyword>
<keyword evidence="7 11" id="KW-0067">ATP-binding</keyword>
<dbReference type="InterPro" id="IPR019741">
    <property type="entry name" value="Galactokinase_CS"/>
</dbReference>
<dbReference type="UniPathway" id="UPA00214"/>
<dbReference type="SUPFAM" id="SSF55060">
    <property type="entry name" value="GHMP Kinase, C-terminal domain"/>
    <property type="match status" value="1"/>
</dbReference>
<name>A0A5K7XKF3_9BACT</name>
<keyword evidence="17" id="KW-1185">Reference proteome</keyword>
<dbReference type="SUPFAM" id="SSF54211">
    <property type="entry name" value="Ribosomal protein S5 domain 2-like"/>
    <property type="match status" value="1"/>
</dbReference>
<comment type="catalytic activity">
    <reaction evidence="11">
        <text>alpha-D-galactose + ATP = alpha-D-galactose 1-phosphate + ADP + H(+)</text>
        <dbReference type="Rhea" id="RHEA:13553"/>
        <dbReference type="ChEBI" id="CHEBI:15378"/>
        <dbReference type="ChEBI" id="CHEBI:28061"/>
        <dbReference type="ChEBI" id="CHEBI:30616"/>
        <dbReference type="ChEBI" id="CHEBI:58336"/>
        <dbReference type="ChEBI" id="CHEBI:456216"/>
        <dbReference type="EC" id="2.7.1.6"/>
    </reaction>
</comment>
<feature type="domain" description="GHMP kinase N-terminal" evidence="13">
    <location>
        <begin position="123"/>
        <end position="200"/>
    </location>
</feature>
<comment type="pathway">
    <text evidence="11">Carbohydrate metabolism; galactose metabolism.</text>
</comment>
<dbReference type="FunFam" id="3.30.70.890:FF:000001">
    <property type="entry name" value="Galactokinase"/>
    <property type="match status" value="1"/>
</dbReference>
<feature type="binding site" evidence="11">
    <location>
        <position position="149"/>
    </location>
    <ligand>
        <name>Mg(2+)</name>
        <dbReference type="ChEBI" id="CHEBI:18420"/>
    </ligand>
</feature>
<evidence type="ECO:0000259" key="14">
    <source>
        <dbReference type="Pfam" id="PF08544"/>
    </source>
</evidence>
<evidence type="ECO:0000256" key="12">
    <source>
        <dbReference type="NCBIfam" id="TIGR00131"/>
    </source>
</evidence>
<dbReference type="Proteomes" id="UP000326837">
    <property type="component" value="Chromosome"/>
</dbReference>
<dbReference type="InterPro" id="IPR020568">
    <property type="entry name" value="Ribosomal_Su5_D2-typ_SF"/>
</dbReference>
<keyword evidence="4 11" id="KW-0479">Metal-binding</keyword>
<dbReference type="GO" id="GO:0005829">
    <property type="term" value="C:cytosol"/>
    <property type="evidence" value="ECO:0007669"/>
    <property type="project" value="TreeGrafter"/>
</dbReference>
<dbReference type="InterPro" id="IPR013750">
    <property type="entry name" value="GHMP_kinase_C_dom"/>
</dbReference>
<comment type="caution">
    <text evidence="11">Lacks conserved residue(s) required for the propagation of feature annotation.</text>
</comment>
<dbReference type="PANTHER" id="PTHR10457:SF7">
    <property type="entry name" value="GALACTOKINASE-RELATED"/>
    <property type="match status" value="1"/>
</dbReference>
<dbReference type="GO" id="GO:0006012">
    <property type="term" value="P:galactose metabolic process"/>
    <property type="evidence" value="ECO:0007669"/>
    <property type="project" value="UniProtKB-UniRule"/>
</dbReference>
<feature type="binding site" evidence="11">
    <location>
        <position position="90"/>
    </location>
    <ligand>
        <name>ATP</name>
        <dbReference type="ChEBI" id="CHEBI:30616"/>
    </ligand>
</feature>
<reference evidence="17" key="1">
    <citation type="submission" date="2019-10" db="EMBL/GenBank/DDBJ databases">
        <title>Lacipirellula parvula gen. nov., sp. nov., representing a lineage of planctomycetes widespread in freshwater anoxic habitats, and description of the family Lacipirellulaceae.</title>
        <authorList>
            <person name="Dedysh S.N."/>
            <person name="Kulichevskaya I.S."/>
            <person name="Beletsky A.V."/>
            <person name="Rakitin A.L."/>
            <person name="Mardanov A.V."/>
            <person name="Ivanova A.A."/>
            <person name="Saltykova V.X."/>
            <person name="Rijpstra W.I.C."/>
            <person name="Sinninghe Damste J.S."/>
            <person name="Ravin N.V."/>
        </authorList>
    </citation>
    <scope>NUCLEOTIDE SEQUENCE [LARGE SCALE GENOMIC DNA]</scope>
    <source>
        <strain evidence="17">PX69</strain>
    </source>
</reference>
<evidence type="ECO:0000256" key="5">
    <source>
        <dbReference type="ARBA" id="ARBA00022741"/>
    </source>
</evidence>
<dbReference type="PANTHER" id="PTHR10457">
    <property type="entry name" value="MEVALONATE KINASE/GALACTOKINASE"/>
    <property type="match status" value="1"/>
</dbReference>
<evidence type="ECO:0000256" key="11">
    <source>
        <dbReference type="HAMAP-Rule" id="MF_00246"/>
    </source>
</evidence>
<dbReference type="HAMAP" id="MF_00246">
    <property type="entry name" value="Galactokinase"/>
    <property type="match status" value="1"/>
</dbReference>
<dbReference type="Pfam" id="PF00288">
    <property type="entry name" value="GHMP_kinases_N"/>
    <property type="match status" value="1"/>
</dbReference>
<dbReference type="InterPro" id="IPR000705">
    <property type="entry name" value="Galactokinase"/>
</dbReference>
<feature type="active site" description="Proton acceptor" evidence="11">
    <location>
        <position position="193"/>
    </location>
</feature>
<keyword evidence="3 11" id="KW-0808">Transferase</keyword>
<dbReference type="Pfam" id="PF08544">
    <property type="entry name" value="GHMP_kinases_C"/>
    <property type="match status" value="1"/>
</dbReference>
<comment type="subcellular location">
    <subcellularLocation>
        <location evidence="11">Cytoplasm</location>
    </subcellularLocation>
</comment>
<dbReference type="PRINTS" id="PR00473">
    <property type="entry name" value="GALCTOKINASE"/>
</dbReference>
<dbReference type="EMBL" id="AP021861">
    <property type="protein sequence ID" value="BBO34753.1"/>
    <property type="molecule type" value="Genomic_DNA"/>
</dbReference>
<organism evidence="16 17">
    <name type="scientific">Lacipirellula parvula</name>
    <dbReference type="NCBI Taxonomy" id="2650471"/>
    <lineage>
        <taxon>Bacteria</taxon>
        <taxon>Pseudomonadati</taxon>
        <taxon>Planctomycetota</taxon>
        <taxon>Planctomycetia</taxon>
        <taxon>Pirellulales</taxon>
        <taxon>Lacipirellulaceae</taxon>
        <taxon>Lacipirellula</taxon>
    </lineage>
</organism>
<feature type="binding site" evidence="11">
    <location>
        <position position="181"/>
    </location>
    <ligand>
        <name>Mg(2+)</name>
        <dbReference type="ChEBI" id="CHEBI:18420"/>
    </ligand>
</feature>